<dbReference type="SUPFAM" id="SSF56037">
    <property type="entry name" value="PheT/TilS domain"/>
    <property type="match status" value="1"/>
</dbReference>
<organism evidence="2 3">
    <name type="scientific">Candidatus Phosphoribacter hodrii</name>
    <dbReference type="NCBI Taxonomy" id="2953743"/>
    <lineage>
        <taxon>Bacteria</taxon>
        <taxon>Bacillati</taxon>
        <taxon>Actinomycetota</taxon>
        <taxon>Actinomycetes</taxon>
        <taxon>Micrococcales</taxon>
        <taxon>Dermatophilaceae</taxon>
        <taxon>Candidatus Phosphoribacter</taxon>
    </lineage>
</organism>
<dbReference type="InterPro" id="IPR005146">
    <property type="entry name" value="B3/B4_tRNA-bd"/>
</dbReference>
<dbReference type="PANTHER" id="PTHR39209:SF2">
    <property type="entry name" value="CYTOPLASMIC PROTEIN"/>
    <property type="match status" value="1"/>
</dbReference>
<protein>
    <recommendedName>
        <fullName evidence="1">B3/B4 tRNA-binding domain-containing protein</fullName>
    </recommendedName>
</protein>
<dbReference type="Pfam" id="PF03483">
    <property type="entry name" value="B3_4"/>
    <property type="match status" value="1"/>
</dbReference>
<dbReference type="PANTHER" id="PTHR39209">
    <property type="match status" value="1"/>
</dbReference>
<dbReference type="AlphaFoldDB" id="A0A935CES7"/>
<dbReference type="Proteomes" id="UP000718281">
    <property type="component" value="Unassembled WGS sequence"/>
</dbReference>
<proteinExistence type="predicted"/>
<dbReference type="GO" id="GO:0004826">
    <property type="term" value="F:phenylalanine-tRNA ligase activity"/>
    <property type="evidence" value="ECO:0007669"/>
    <property type="project" value="InterPro"/>
</dbReference>
<evidence type="ECO:0000313" key="2">
    <source>
        <dbReference type="EMBL" id="MBK6302147.1"/>
    </source>
</evidence>
<comment type="caution">
    <text evidence="2">The sequence shown here is derived from an EMBL/GenBank/DDBJ whole genome shotgun (WGS) entry which is preliminary data.</text>
</comment>
<dbReference type="EMBL" id="JADIXZ010000007">
    <property type="protein sequence ID" value="MBK6302147.1"/>
    <property type="molecule type" value="Genomic_DNA"/>
</dbReference>
<evidence type="ECO:0000313" key="3">
    <source>
        <dbReference type="Proteomes" id="UP000718281"/>
    </source>
</evidence>
<dbReference type="InterPro" id="IPR020825">
    <property type="entry name" value="Phe-tRNA_synthase-like_B3/B4"/>
</dbReference>
<name>A0A935CES7_9MICO</name>
<feature type="domain" description="B3/B4 tRNA-binding" evidence="1">
    <location>
        <begin position="85"/>
        <end position="239"/>
    </location>
</feature>
<sequence length="254" mass="27053">MTSPLHATGGGAHPHAALTGTYLDGAHLDEGVANLRPDYRALLIVAIGVRGGPSDAASDEALTRAEALAKARLNGAPPESLPEIAAWRDAFLGFAVKPRQARSSLEALLRRVDAGLPRIDRLTDLYNAISIEHLIPLGGENLDRYVGPPRLVRARGDETFETGADGIPTTVTVDPGEVVWRDDLGVTCRRWNWRQCVRTRLDPSTTNVLFILDGLDPVGTDRLEAAGAALVDALTRHAPDAAATTRLIGAGSPR</sequence>
<dbReference type="GO" id="GO:0003723">
    <property type="term" value="F:RNA binding"/>
    <property type="evidence" value="ECO:0007669"/>
    <property type="project" value="InterPro"/>
</dbReference>
<dbReference type="SMART" id="SM00873">
    <property type="entry name" value="B3_4"/>
    <property type="match status" value="1"/>
</dbReference>
<dbReference type="Gene3D" id="3.50.40.10">
    <property type="entry name" value="Phenylalanyl-trna Synthetase, Chain B, domain 3"/>
    <property type="match status" value="1"/>
</dbReference>
<gene>
    <name evidence="2" type="ORF">IPF40_14295</name>
</gene>
<evidence type="ECO:0000259" key="1">
    <source>
        <dbReference type="SMART" id="SM00873"/>
    </source>
</evidence>
<accession>A0A935CES7</accession>
<reference evidence="2 3" key="1">
    <citation type="submission" date="2020-10" db="EMBL/GenBank/DDBJ databases">
        <title>Connecting structure to function with the recovery of over 1000 high-quality activated sludge metagenome-assembled genomes encoding full-length rRNA genes using long-read sequencing.</title>
        <authorList>
            <person name="Singleton C.M."/>
            <person name="Petriglieri F."/>
            <person name="Kristensen J.M."/>
            <person name="Kirkegaard R.H."/>
            <person name="Michaelsen T.Y."/>
            <person name="Andersen M.H."/>
            <person name="Karst S.M."/>
            <person name="Dueholm M.S."/>
            <person name="Nielsen P.H."/>
            <person name="Albertsen M."/>
        </authorList>
    </citation>
    <scope>NUCLEOTIDE SEQUENCE [LARGE SCALE GENOMIC DNA]</scope>
    <source>
        <strain evidence="2">AalE_18-Q3-R2-46_BAT3C.188</strain>
    </source>
</reference>